<evidence type="ECO:0000256" key="3">
    <source>
        <dbReference type="ARBA" id="ARBA00022691"/>
    </source>
</evidence>
<feature type="domain" description="Radical SAM core" evidence="7">
    <location>
        <begin position="18"/>
        <end position="260"/>
    </location>
</feature>
<dbReference type="InterPro" id="IPR005911">
    <property type="entry name" value="YhcC-like"/>
</dbReference>
<evidence type="ECO:0000256" key="6">
    <source>
        <dbReference type="ARBA" id="ARBA00023014"/>
    </source>
</evidence>
<protein>
    <submittedName>
        <fullName evidence="8">Radical SAM protein, TIGR01212 family</fullName>
    </submittedName>
</protein>
<comment type="caution">
    <text evidence="8">The sequence shown here is derived from an EMBL/GenBank/DDBJ whole genome shotgun (WGS) entry which is preliminary data.</text>
</comment>
<dbReference type="SFLD" id="SFLDG01086">
    <property type="entry name" value="elongater_protein-like"/>
    <property type="match status" value="1"/>
</dbReference>
<keyword evidence="2" id="KW-0004">4Fe-4S</keyword>
<dbReference type="EMBL" id="ACGC01000048">
    <property type="protein sequence ID" value="EEI82987.1"/>
    <property type="molecule type" value="Genomic_DNA"/>
</dbReference>
<dbReference type="GO" id="GO:0003824">
    <property type="term" value="F:catalytic activity"/>
    <property type="evidence" value="ECO:0007669"/>
    <property type="project" value="InterPro"/>
</dbReference>
<evidence type="ECO:0000256" key="5">
    <source>
        <dbReference type="ARBA" id="ARBA00023004"/>
    </source>
</evidence>
<dbReference type="SMART" id="SM00729">
    <property type="entry name" value="Elp3"/>
    <property type="match status" value="1"/>
</dbReference>
<keyword evidence="3" id="KW-0949">S-adenosyl-L-methionine</keyword>
<dbReference type="AlphaFoldDB" id="C2CHA5"/>
<dbReference type="Pfam" id="PF04055">
    <property type="entry name" value="Radical_SAM"/>
    <property type="match status" value="1"/>
</dbReference>
<sequence>MEINKKRFNDLDSFLKRKFNKKILKLPLDGGFTCPNRDGTKSYDACIYCSARGSGEWTMSSHKSIREQISYQKERLSKAGRDEAYIAYFQNFTNTYGEVSYMRKIFMEAIEEDDVVGLAIATRADCLNSSVLKLLEDLSKKTFLIVELGMQSVNEKTISFVNRGYSHEEFDKALAKLEKMGINILVHIIVGLPYETNEDYMNDVSYINSKKIWGVKIHNLYVEKNTRLLDFYDKEGLSYAMTKDTYVGIVVEMLRRMKKSLVINRLTGDGLRDEIVFPAWSKNKAAILSSIDKVMKENDFRQGDLCQED</sequence>
<evidence type="ECO:0000256" key="4">
    <source>
        <dbReference type="ARBA" id="ARBA00022723"/>
    </source>
</evidence>
<dbReference type="PANTHER" id="PTHR11135:SF1">
    <property type="entry name" value="PROTEIN YHCC"/>
    <property type="match status" value="1"/>
</dbReference>
<dbReference type="CDD" id="cd01335">
    <property type="entry name" value="Radical_SAM"/>
    <property type="match status" value="1"/>
</dbReference>
<dbReference type="PROSITE" id="PS51918">
    <property type="entry name" value="RADICAL_SAM"/>
    <property type="match status" value="1"/>
</dbReference>
<proteinExistence type="predicted"/>
<organism evidence="8 9">
    <name type="scientific">Anaerococcus tetradius ATCC 35098</name>
    <dbReference type="NCBI Taxonomy" id="525255"/>
    <lineage>
        <taxon>Bacteria</taxon>
        <taxon>Bacillati</taxon>
        <taxon>Bacillota</taxon>
        <taxon>Tissierellia</taxon>
        <taxon>Tissierellales</taxon>
        <taxon>Peptoniphilaceae</taxon>
        <taxon>Anaerococcus</taxon>
    </lineage>
</organism>
<dbReference type="InterPro" id="IPR032432">
    <property type="entry name" value="Radical_SAM_C"/>
</dbReference>
<evidence type="ECO:0000256" key="2">
    <source>
        <dbReference type="ARBA" id="ARBA00022485"/>
    </source>
</evidence>
<dbReference type="InterPro" id="IPR058240">
    <property type="entry name" value="rSAM_sf"/>
</dbReference>
<dbReference type="SFLD" id="SFLDS00029">
    <property type="entry name" value="Radical_SAM"/>
    <property type="match status" value="1"/>
</dbReference>
<dbReference type="PANTHER" id="PTHR11135">
    <property type="entry name" value="HISTONE ACETYLTRANSFERASE-RELATED"/>
    <property type="match status" value="1"/>
</dbReference>
<evidence type="ECO:0000313" key="9">
    <source>
        <dbReference type="Proteomes" id="UP000003744"/>
    </source>
</evidence>
<dbReference type="GO" id="GO:0051539">
    <property type="term" value="F:4 iron, 4 sulfur cluster binding"/>
    <property type="evidence" value="ECO:0007669"/>
    <property type="project" value="UniProtKB-KW"/>
</dbReference>
<dbReference type="Pfam" id="PF16199">
    <property type="entry name" value="Radical_SAM_C"/>
    <property type="match status" value="1"/>
</dbReference>
<reference evidence="8 9" key="1">
    <citation type="submission" date="2009-01" db="EMBL/GenBank/DDBJ databases">
        <authorList>
            <person name="Qin X."/>
            <person name="Bachman B."/>
            <person name="Battles P."/>
            <person name="Bell A."/>
            <person name="Bess C."/>
            <person name="Bickham C."/>
            <person name="Chaboub L."/>
            <person name="Chen D."/>
            <person name="Coyle M."/>
            <person name="Deiros D.R."/>
            <person name="Dinh H."/>
            <person name="Forbes L."/>
            <person name="Fowler G."/>
            <person name="Francisco L."/>
            <person name="Fu Q."/>
            <person name="Gubbala S."/>
            <person name="Hale W."/>
            <person name="Han Y."/>
            <person name="Hemphill L."/>
            <person name="Highlander S.K."/>
            <person name="Hirani K."/>
            <person name="Hogues M."/>
            <person name="Jackson L."/>
            <person name="Jakkamsetti A."/>
            <person name="Javaid M."/>
            <person name="Jiang H."/>
            <person name="Korchina V."/>
            <person name="Kovar C."/>
            <person name="Lara F."/>
            <person name="Lee S."/>
            <person name="Mata R."/>
            <person name="Mathew T."/>
            <person name="Moen C."/>
            <person name="Morales K."/>
            <person name="Munidasa M."/>
            <person name="Nazareth L."/>
            <person name="Ngo R."/>
            <person name="Nguyen L."/>
            <person name="Okwuonu G."/>
            <person name="Ongeri F."/>
            <person name="Patil S."/>
            <person name="Petrosino J."/>
            <person name="Pham C."/>
            <person name="Pham P."/>
            <person name="Pu L.-L."/>
            <person name="Puazo M."/>
            <person name="Raj R."/>
            <person name="Reid J."/>
            <person name="Rouhana J."/>
            <person name="Saada N."/>
            <person name="Shang Y."/>
            <person name="Simmons D."/>
            <person name="Thornton R."/>
            <person name="Warren J."/>
            <person name="Weissenberger G."/>
            <person name="Zhang J."/>
            <person name="Zhang L."/>
            <person name="Zhou C."/>
            <person name="Zhu D."/>
            <person name="Muzny D."/>
            <person name="Worley K."/>
            <person name="Gibbs R."/>
        </authorList>
    </citation>
    <scope>NUCLEOTIDE SEQUENCE [LARGE SCALE GENOMIC DNA]</scope>
    <source>
        <strain evidence="8 9">ATCC 35098</strain>
    </source>
</reference>
<comment type="cofactor">
    <cofactor evidence="1">
        <name>[4Fe-4S] cluster</name>
        <dbReference type="ChEBI" id="CHEBI:49883"/>
    </cofactor>
</comment>
<accession>C2CHA5</accession>
<keyword evidence="4" id="KW-0479">Metal-binding</keyword>
<evidence type="ECO:0000256" key="1">
    <source>
        <dbReference type="ARBA" id="ARBA00001966"/>
    </source>
</evidence>
<dbReference type="SFLD" id="SFLDG01091">
    <property type="entry name" value="uncharacterized_CHP01210-like"/>
    <property type="match status" value="1"/>
</dbReference>
<keyword evidence="6" id="KW-0411">Iron-sulfur</keyword>
<dbReference type="GO" id="GO:0046872">
    <property type="term" value="F:metal ion binding"/>
    <property type="evidence" value="ECO:0007669"/>
    <property type="project" value="UniProtKB-KW"/>
</dbReference>
<dbReference type="NCBIfam" id="TIGR01212">
    <property type="entry name" value="TIGR01212 family radical SAM protein"/>
    <property type="match status" value="1"/>
</dbReference>
<dbReference type="HOGENOM" id="CLU_060920_0_0_9"/>
<dbReference type="InterPro" id="IPR039661">
    <property type="entry name" value="ELP3"/>
</dbReference>
<dbReference type="eggNOG" id="COG1242">
    <property type="taxonomic scope" value="Bacteria"/>
</dbReference>
<dbReference type="Proteomes" id="UP000003744">
    <property type="component" value="Unassembled WGS sequence"/>
</dbReference>
<evidence type="ECO:0000259" key="7">
    <source>
        <dbReference type="PROSITE" id="PS51918"/>
    </source>
</evidence>
<dbReference type="Gene3D" id="3.80.30.20">
    <property type="entry name" value="tm_1862 like domain"/>
    <property type="match status" value="1"/>
</dbReference>
<dbReference type="SUPFAM" id="SSF102114">
    <property type="entry name" value="Radical SAM enzymes"/>
    <property type="match status" value="1"/>
</dbReference>
<gene>
    <name evidence="8" type="ORF">HMPREF0077_0865</name>
</gene>
<keyword evidence="5" id="KW-0408">Iron</keyword>
<dbReference type="InterPro" id="IPR006638">
    <property type="entry name" value="Elp3/MiaA/NifB-like_rSAM"/>
</dbReference>
<dbReference type="InterPro" id="IPR007197">
    <property type="entry name" value="rSAM"/>
</dbReference>
<evidence type="ECO:0000313" key="8">
    <source>
        <dbReference type="EMBL" id="EEI82987.1"/>
    </source>
</evidence>
<dbReference type="InterPro" id="IPR023404">
    <property type="entry name" value="rSAM_horseshoe"/>
</dbReference>
<name>C2CHA5_9FIRM</name>